<keyword evidence="1 3" id="KW-0963">Cytoplasm</keyword>
<keyword evidence="7" id="KW-1185">Reference proteome</keyword>
<gene>
    <name evidence="3 6" type="primary">rimP</name>
    <name evidence="6" type="ORF">NCTC13315_02638</name>
</gene>
<dbReference type="Pfam" id="PF17384">
    <property type="entry name" value="DUF150_C"/>
    <property type="match status" value="1"/>
</dbReference>
<dbReference type="RefSeq" id="WP_115303800.1">
    <property type="nucleotide sequence ID" value="NZ_CAAAHO010000005.1"/>
</dbReference>
<evidence type="ECO:0000259" key="4">
    <source>
        <dbReference type="Pfam" id="PF02576"/>
    </source>
</evidence>
<dbReference type="Proteomes" id="UP000254968">
    <property type="component" value="Unassembled WGS sequence"/>
</dbReference>
<dbReference type="SUPFAM" id="SSF74942">
    <property type="entry name" value="YhbC-like, C-terminal domain"/>
    <property type="match status" value="1"/>
</dbReference>
<organism evidence="6 7">
    <name type="scientific">Legionella beliardensis</name>
    <dbReference type="NCBI Taxonomy" id="91822"/>
    <lineage>
        <taxon>Bacteria</taxon>
        <taxon>Pseudomonadati</taxon>
        <taxon>Pseudomonadota</taxon>
        <taxon>Gammaproteobacteria</taxon>
        <taxon>Legionellales</taxon>
        <taxon>Legionellaceae</taxon>
        <taxon>Legionella</taxon>
    </lineage>
</organism>
<dbReference type="GO" id="GO:0006412">
    <property type="term" value="P:translation"/>
    <property type="evidence" value="ECO:0007669"/>
    <property type="project" value="TreeGrafter"/>
</dbReference>
<dbReference type="Pfam" id="PF02576">
    <property type="entry name" value="RimP_N"/>
    <property type="match status" value="1"/>
</dbReference>
<comment type="function">
    <text evidence="3">Required for maturation of 30S ribosomal subunits.</text>
</comment>
<dbReference type="InterPro" id="IPR035956">
    <property type="entry name" value="RimP_N_sf"/>
</dbReference>
<dbReference type="OrthoDB" id="9805006at2"/>
<evidence type="ECO:0000313" key="6">
    <source>
        <dbReference type="EMBL" id="STX30076.1"/>
    </source>
</evidence>
<dbReference type="FunFam" id="3.30.300.70:FF:000001">
    <property type="entry name" value="Ribosome maturation factor RimP"/>
    <property type="match status" value="1"/>
</dbReference>
<evidence type="ECO:0000256" key="3">
    <source>
        <dbReference type="HAMAP-Rule" id="MF_01077"/>
    </source>
</evidence>
<protein>
    <recommendedName>
        <fullName evidence="3">Ribosome maturation factor RimP</fullName>
    </recommendedName>
</protein>
<dbReference type="InterPro" id="IPR028989">
    <property type="entry name" value="RimP_N"/>
</dbReference>
<evidence type="ECO:0000256" key="1">
    <source>
        <dbReference type="ARBA" id="ARBA00022490"/>
    </source>
</evidence>
<sequence length="148" mass="17038">MIRKDIQELIEPLVNQLGYVLWGCEYLLQGKHSLLRIYIDKENGVNITDCERVSRQVSALLDVEDPIQGHYSLEISSPGIPRPLFDREHYRQYIGSDVMLKLHKPINGKRKIKGIIQSVTNDAFTLKVNDEQYEVQFSQIVKANLIGE</sequence>
<dbReference type="InterPro" id="IPR028998">
    <property type="entry name" value="RimP_C"/>
</dbReference>
<dbReference type="PANTHER" id="PTHR33867:SF1">
    <property type="entry name" value="RIBOSOME MATURATION FACTOR RIMP"/>
    <property type="match status" value="1"/>
</dbReference>
<dbReference type="GO" id="GO:0000028">
    <property type="term" value="P:ribosomal small subunit assembly"/>
    <property type="evidence" value="ECO:0007669"/>
    <property type="project" value="TreeGrafter"/>
</dbReference>
<comment type="subcellular location">
    <subcellularLocation>
        <location evidence="3">Cytoplasm</location>
    </subcellularLocation>
</comment>
<evidence type="ECO:0000259" key="5">
    <source>
        <dbReference type="Pfam" id="PF17384"/>
    </source>
</evidence>
<dbReference type="SUPFAM" id="SSF75420">
    <property type="entry name" value="YhbC-like, N-terminal domain"/>
    <property type="match status" value="1"/>
</dbReference>
<comment type="similarity">
    <text evidence="3">Belongs to the RimP family.</text>
</comment>
<evidence type="ECO:0000256" key="2">
    <source>
        <dbReference type="ARBA" id="ARBA00022517"/>
    </source>
</evidence>
<keyword evidence="2 3" id="KW-0690">Ribosome biogenesis</keyword>
<feature type="domain" description="Ribosome maturation factor RimP N-terminal" evidence="4">
    <location>
        <begin position="9"/>
        <end position="80"/>
    </location>
</feature>
<dbReference type="PANTHER" id="PTHR33867">
    <property type="entry name" value="RIBOSOME MATURATION FACTOR RIMP"/>
    <property type="match status" value="1"/>
</dbReference>
<dbReference type="Gene3D" id="3.30.300.70">
    <property type="entry name" value="RimP-like superfamily, N-terminal"/>
    <property type="match status" value="1"/>
</dbReference>
<reference evidence="6 7" key="1">
    <citation type="submission" date="2018-06" db="EMBL/GenBank/DDBJ databases">
        <authorList>
            <consortium name="Pathogen Informatics"/>
            <person name="Doyle S."/>
        </authorList>
    </citation>
    <scope>NUCLEOTIDE SEQUENCE [LARGE SCALE GENOMIC DNA]</scope>
    <source>
        <strain evidence="6 7">NCTC13315</strain>
    </source>
</reference>
<dbReference type="CDD" id="cd01734">
    <property type="entry name" value="YlxS_C"/>
    <property type="match status" value="1"/>
</dbReference>
<dbReference type="InterPro" id="IPR003728">
    <property type="entry name" value="Ribosome_maturation_RimP"/>
</dbReference>
<dbReference type="Gene3D" id="2.30.30.180">
    <property type="entry name" value="Ribosome maturation factor RimP, C-terminal domain"/>
    <property type="match status" value="1"/>
</dbReference>
<evidence type="ECO:0000313" key="7">
    <source>
        <dbReference type="Proteomes" id="UP000254968"/>
    </source>
</evidence>
<proteinExistence type="inferred from homology"/>
<dbReference type="AlphaFoldDB" id="A0A378I5S9"/>
<feature type="domain" description="Ribosome maturation factor RimP C-terminal" evidence="5">
    <location>
        <begin position="84"/>
        <end position="148"/>
    </location>
</feature>
<name>A0A378I5S9_9GAMM</name>
<dbReference type="HAMAP" id="MF_01077">
    <property type="entry name" value="RimP"/>
    <property type="match status" value="1"/>
</dbReference>
<dbReference type="GO" id="GO:0005829">
    <property type="term" value="C:cytosol"/>
    <property type="evidence" value="ECO:0007669"/>
    <property type="project" value="TreeGrafter"/>
</dbReference>
<dbReference type="InterPro" id="IPR036847">
    <property type="entry name" value="RimP_C_sf"/>
</dbReference>
<dbReference type="EMBL" id="UGNV01000001">
    <property type="protein sequence ID" value="STX30076.1"/>
    <property type="molecule type" value="Genomic_DNA"/>
</dbReference>
<dbReference type="NCBIfam" id="NF000927">
    <property type="entry name" value="PRK00092.1-1"/>
    <property type="match status" value="1"/>
</dbReference>
<accession>A0A378I5S9</accession>